<feature type="transmembrane region" description="Helical" evidence="9">
    <location>
        <begin position="83"/>
        <end position="105"/>
    </location>
</feature>
<evidence type="ECO:0000256" key="7">
    <source>
        <dbReference type="ARBA" id="ARBA00023136"/>
    </source>
</evidence>
<keyword evidence="5 9" id="KW-0812">Transmembrane</keyword>
<keyword evidence="3" id="KW-0813">Transport</keyword>
<keyword evidence="4" id="KW-1003">Cell membrane</keyword>
<name>A0ABT0J2M7_9MICO</name>
<evidence type="ECO:0000256" key="1">
    <source>
        <dbReference type="ARBA" id="ARBA00004651"/>
    </source>
</evidence>
<comment type="caution">
    <text evidence="10">The sequence shown here is derived from an EMBL/GenBank/DDBJ whole genome shotgun (WGS) entry which is preliminary data.</text>
</comment>
<evidence type="ECO:0000256" key="8">
    <source>
        <dbReference type="SAM" id="MobiDB-lite"/>
    </source>
</evidence>
<dbReference type="Proteomes" id="UP001651050">
    <property type="component" value="Unassembled WGS sequence"/>
</dbReference>
<dbReference type="Pfam" id="PF01594">
    <property type="entry name" value="AI-2E_transport"/>
    <property type="match status" value="1"/>
</dbReference>
<keyword evidence="7 9" id="KW-0472">Membrane</keyword>
<keyword evidence="11" id="KW-1185">Reference proteome</keyword>
<feature type="transmembrane region" description="Helical" evidence="9">
    <location>
        <begin position="242"/>
        <end position="266"/>
    </location>
</feature>
<evidence type="ECO:0000313" key="11">
    <source>
        <dbReference type="Proteomes" id="UP001651050"/>
    </source>
</evidence>
<sequence>MGATVDEGSPRVAKRSNENVPAWLRTSAGWSWRLIAVTAAVALVFWATVQVQLVFVAVFLGLVFASVLNPVADFYAKVMPRPLATALAILSAFLVLGGLLTYVVASVAGQWEQLAGQFDTGIQQILEYLESGPFGLSVTVDQINEWIDQGRQWLADNADSLVSQAAQSAGSVAEGFAIFALAIFCTVFFVASGGKMWRWFLEQIPEQHRTRWQAAAGAGWYSFSGYARGTVIIAFVDGVLAFILLTILSVPLAAPLAVLVFIGAFIPLIGAPLAMIIAAVVALAANGIVTALIVTIGIALIGQLEGHVLQPLIMGKQVALHPLVIGIGVTAGTVLAGILGAIIAVPLMAVAWTVFSTLRGDRPHPELDEPARLRDGPLAVAPVVHATAADATPGDRRPADPADGGSGQTE</sequence>
<dbReference type="PANTHER" id="PTHR21716:SF53">
    <property type="entry name" value="PERMEASE PERM-RELATED"/>
    <property type="match status" value="1"/>
</dbReference>
<comment type="similarity">
    <text evidence="2">Belongs to the autoinducer-2 exporter (AI-2E) (TC 2.A.86) family.</text>
</comment>
<feature type="transmembrane region" description="Helical" evidence="9">
    <location>
        <begin position="273"/>
        <end position="302"/>
    </location>
</feature>
<feature type="region of interest" description="Disordered" evidence="8">
    <location>
        <begin position="387"/>
        <end position="410"/>
    </location>
</feature>
<feature type="transmembrane region" description="Helical" evidence="9">
    <location>
        <begin position="176"/>
        <end position="197"/>
    </location>
</feature>
<evidence type="ECO:0000256" key="9">
    <source>
        <dbReference type="SAM" id="Phobius"/>
    </source>
</evidence>
<evidence type="ECO:0000256" key="4">
    <source>
        <dbReference type="ARBA" id="ARBA00022475"/>
    </source>
</evidence>
<proteinExistence type="inferred from homology"/>
<feature type="transmembrane region" description="Helical" evidence="9">
    <location>
        <begin position="322"/>
        <end position="355"/>
    </location>
</feature>
<evidence type="ECO:0000313" key="10">
    <source>
        <dbReference type="EMBL" id="MCK9793762.1"/>
    </source>
</evidence>
<accession>A0ABT0J2M7</accession>
<reference evidence="10 11" key="1">
    <citation type="submission" date="2022-02" db="EMBL/GenBank/DDBJ databases">
        <title>The car tank lid bacteriome: a reservoir of bacteria with potential in bioremediation of fuel.</title>
        <authorList>
            <person name="Vidal-Verdu A."/>
            <person name="Gomez-Martinez D."/>
            <person name="Latorre-Perez A."/>
            <person name="Pereto J."/>
            <person name="Porcar M."/>
        </authorList>
    </citation>
    <scope>NUCLEOTIDE SEQUENCE [LARGE SCALE GENOMIC DNA]</scope>
    <source>
        <strain evidence="10 11">4D.3</strain>
    </source>
</reference>
<comment type="subcellular location">
    <subcellularLocation>
        <location evidence="1">Cell membrane</location>
        <topology evidence="1">Multi-pass membrane protein</topology>
    </subcellularLocation>
</comment>
<dbReference type="EMBL" id="JALQCY010000002">
    <property type="protein sequence ID" value="MCK9793762.1"/>
    <property type="molecule type" value="Genomic_DNA"/>
</dbReference>
<organism evidence="10 11">
    <name type="scientific">Isoptericola peretonis</name>
    <dbReference type="NCBI Taxonomy" id="2918523"/>
    <lineage>
        <taxon>Bacteria</taxon>
        <taxon>Bacillati</taxon>
        <taxon>Actinomycetota</taxon>
        <taxon>Actinomycetes</taxon>
        <taxon>Micrococcales</taxon>
        <taxon>Promicromonosporaceae</taxon>
        <taxon>Isoptericola</taxon>
    </lineage>
</organism>
<feature type="transmembrane region" description="Helical" evidence="9">
    <location>
        <begin position="30"/>
        <end position="47"/>
    </location>
</feature>
<dbReference type="PANTHER" id="PTHR21716">
    <property type="entry name" value="TRANSMEMBRANE PROTEIN"/>
    <property type="match status" value="1"/>
</dbReference>
<gene>
    <name evidence="10" type="ORF">M1843_08400</name>
</gene>
<keyword evidence="6 9" id="KW-1133">Transmembrane helix</keyword>
<evidence type="ECO:0000256" key="3">
    <source>
        <dbReference type="ARBA" id="ARBA00022448"/>
    </source>
</evidence>
<feature type="transmembrane region" description="Helical" evidence="9">
    <location>
        <begin position="53"/>
        <end position="71"/>
    </location>
</feature>
<evidence type="ECO:0000256" key="6">
    <source>
        <dbReference type="ARBA" id="ARBA00022989"/>
    </source>
</evidence>
<evidence type="ECO:0000256" key="5">
    <source>
        <dbReference type="ARBA" id="ARBA00022692"/>
    </source>
</evidence>
<evidence type="ECO:0000256" key="2">
    <source>
        <dbReference type="ARBA" id="ARBA00009773"/>
    </source>
</evidence>
<protein>
    <submittedName>
        <fullName evidence="10">AI-2E family transporter</fullName>
    </submittedName>
</protein>
<dbReference type="InterPro" id="IPR002549">
    <property type="entry name" value="AI-2E-like"/>
</dbReference>